<proteinExistence type="predicted"/>
<dbReference type="Pfam" id="PF01315">
    <property type="entry name" value="Ald_Xan_dh_C"/>
    <property type="match status" value="1"/>
</dbReference>
<protein>
    <submittedName>
        <fullName evidence="5">Xanthine dehydrogenase family protein molybdopterin-binding subunit</fullName>
    </submittedName>
</protein>
<evidence type="ECO:0000256" key="2">
    <source>
        <dbReference type="ARBA" id="ARBA00023002"/>
    </source>
</evidence>
<dbReference type="SMART" id="SM01008">
    <property type="entry name" value="Ald_Xan_dh_C"/>
    <property type="match status" value="1"/>
</dbReference>
<evidence type="ECO:0000256" key="3">
    <source>
        <dbReference type="SAM" id="MobiDB-lite"/>
    </source>
</evidence>
<feature type="domain" description="Aldehyde oxidase/xanthine dehydrogenase a/b hammerhead" evidence="4">
    <location>
        <begin position="36"/>
        <end position="147"/>
    </location>
</feature>
<feature type="compositionally biased region" description="Basic and acidic residues" evidence="3">
    <location>
        <begin position="472"/>
        <end position="481"/>
    </location>
</feature>
<organism evidence="5 6">
    <name type="scientific">Seohaeicola nanhaiensis</name>
    <dbReference type="NCBI Taxonomy" id="1387282"/>
    <lineage>
        <taxon>Bacteria</taxon>
        <taxon>Pseudomonadati</taxon>
        <taxon>Pseudomonadota</taxon>
        <taxon>Alphaproteobacteria</taxon>
        <taxon>Rhodobacterales</taxon>
        <taxon>Roseobacteraceae</taxon>
        <taxon>Seohaeicola</taxon>
    </lineage>
</organism>
<feature type="region of interest" description="Disordered" evidence="3">
    <location>
        <begin position="525"/>
        <end position="609"/>
    </location>
</feature>
<evidence type="ECO:0000256" key="1">
    <source>
        <dbReference type="ARBA" id="ARBA00022505"/>
    </source>
</evidence>
<evidence type="ECO:0000259" key="4">
    <source>
        <dbReference type="SMART" id="SM01008"/>
    </source>
</evidence>
<dbReference type="Pfam" id="PF02738">
    <property type="entry name" value="MoCoBD_1"/>
    <property type="match status" value="1"/>
</dbReference>
<dbReference type="Gene3D" id="3.90.1170.50">
    <property type="entry name" value="Aldehyde oxidase/xanthine dehydrogenase, a/b hammerhead"/>
    <property type="match status" value="1"/>
</dbReference>
<dbReference type="SUPFAM" id="SSF54665">
    <property type="entry name" value="CO dehydrogenase molybdoprotein N-domain-like"/>
    <property type="match status" value="1"/>
</dbReference>
<keyword evidence="6" id="KW-1185">Reference proteome</keyword>
<dbReference type="Proteomes" id="UP001595973">
    <property type="component" value="Unassembled WGS sequence"/>
</dbReference>
<dbReference type="Gene3D" id="3.30.365.10">
    <property type="entry name" value="Aldehyde oxidase/xanthine dehydrogenase, molybdopterin binding domain"/>
    <property type="match status" value="3"/>
</dbReference>
<dbReference type="PANTHER" id="PTHR11908">
    <property type="entry name" value="XANTHINE DEHYDROGENASE"/>
    <property type="match status" value="1"/>
</dbReference>
<dbReference type="InterPro" id="IPR016208">
    <property type="entry name" value="Ald_Oxase/xanthine_DH-like"/>
</dbReference>
<comment type="caution">
    <text evidence="5">The sequence shown here is derived from an EMBL/GenBank/DDBJ whole genome shotgun (WGS) entry which is preliminary data.</text>
</comment>
<evidence type="ECO:0000313" key="6">
    <source>
        <dbReference type="Proteomes" id="UP001595973"/>
    </source>
</evidence>
<evidence type="ECO:0000313" key="5">
    <source>
        <dbReference type="EMBL" id="MFC4667220.1"/>
    </source>
</evidence>
<sequence>MTSIEFRKDLFADERDDTLKEIGKPTIRQDILGHVTGRTAFYDDHLFDGLLHMRAVRSPHHHAEIRRIDTSAAEKMPGVRRVVTAKDVPNNLNTLLSLINFGRDDEPLCAHDKVRYKGETVAWVIADTERQARDACAAVRVDYSVLPHVLDVEEALKPDAPVVNHVYPNNTFDYHDRYDHQKLRFGDVNAAFARADHIVEAEYQMSPIEQAPIETCGAIAAPETNDRYVCHTNTQALFFSLGTTAKLLNIASSRLHFIGGTAGGGFGGKVDSIVEPTAVLGAILTGRPVRFAWDRAEEMQVGAPRGGERWRIKDGVMRDGRIIAREFSGFFDSGAYMRLSPYAIIKATGHIPGPYTIPNVASNVYCCVTNRTPATAMRGFGITAVDFAIECHMDRVAEVVGMDPIELRILNAYRDGDMKAHRRTAKNTALIECCQVAADKANWPISQDARAQSSLRGGGGERAQIPETATDTEGRIGERRAGRVATTAPAKGTGRLPAGTHGQAVVGVPVQNPDMQIDADRIGHRMGAKSTPAPAPAPPPRAPTAPTPPAVHQPTPPAAYQPAPPAQPAPPSQPAPPAATPEPYAPAQPFSRGTKRPGTSPFTSGFRRR</sequence>
<dbReference type="EMBL" id="JBHSGI010000002">
    <property type="protein sequence ID" value="MFC4667220.1"/>
    <property type="molecule type" value="Genomic_DNA"/>
</dbReference>
<name>A0ABV9KB82_9RHOB</name>
<feature type="region of interest" description="Disordered" evidence="3">
    <location>
        <begin position="448"/>
        <end position="502"/>
    </location>
</feature>
<dbReference type="RefSeq" id="WP_380715224.1">
    <property type="nucleotide sequence ID" value="NZ_JBHSGI010000002.1"/>
</dbReference>
<keyword evidence="1" id="KW-0500">Molybdenum</keyword>
<accession>A0ABV9KB82</accession>
<dbReference type="InterPro" id="IPR008274">
    <property type="entry name" value="AldOxase/xan_DH_MoCoBD1"/>
</dbReference>
<dbReference type="InterPro" id="IPR000674">
    <property type="entry name" value="Ald_Oxase/Xan_DH_a/b"/>
</dbReference>
<reference evidence="6" key="1">
    <citation type="journal article" date="2019" name="Int. J. Syst. Evol. Microbiol.">
        <title>The Global Catalogue of Microorganisms (GCM) 10K type strain sequencing project: providing services to taxonomists for standard genome sequencing and annotation.</title>
        <authorList>
            <consortium name="The Broad Institute Genomics Platform"/>
            <consortium name="The Broad Institute Genome Sequencing Center for Infectious Disease"/>
            <person name="Wu L."/>
            <person name="Ma J."/>
        </authorList>
    </citation>
    <scope>NUCLEOTIDE SEQUENCE [LARGE SCALE GENOMIC DNA]</scope>
    <source>
        <strain evidence="6">CGMCC 4.7283</strain>
    </source>
</reference>
<dbReference type="InterPro" id="IPR036856">
    <property type="entry name" value="Ald_Oxase/Xan_DH_a/b_sf"/>
</dbReference>
<dbReference type="PANTHER" id="PTHR11908:SF132">
    <property type="entry name" value="ALDEHYDE OXIDASE 1-RELATED"/>
    <property type="match status" value="1"/>
</dbReference>
<gene>
    <name evidence="5" type="ORF">ACFO5X_01530</name>
</gene>
<dbReference type="SUPFAM" id="SSF56003">
    <property type="entry name" value="Molybdenum cofactor-binding domain"/>
    <property type="match status" value="1"/>
</dbReference>
<keyword evidence="2" id="KW-0560">Oxidoreductase</keyword>
<feature type="compositionally biased region" description="Pro residues" evidence="3">
    <location>
        <begin position="533"/>
        <end position="586"/>
    </location>
</feature>
<dbReference type="InterPro" id="IPR037165">
    <property type="entry name" value="AldOxase/xan_DH_Mopterin-bd_sf"/>
</dbReference>